<dbReference type="AlphaFoldDB" id="A0A1H9MGD4"/>
<sequence length="255" mass="27518">MTASPLPRLTVPLPHKPLAPCAGHAVDPVEPVGPSPTGPETEVAWYRWLLGHHGAFCAWRLLSDALGRGDLDEAAALHDAYSALLLYSGSCRPEVYGSVIRPRMAARHPAMSGTWARDHRHATALLAGVRPAPGSALKEAVKFNRLVHMTVAARLVPSGGSLLRDAGWDVHRTPTEEEQGLLDDFFLVDRVPVCAHVFTASLRTRVAALLADLAVRPVRATYEREAVNHFQTDLPMHIGRLVLIAEAALADGVNA</sequence>
<dbReference type="EMBL" id="FOFV01000007">
    <property type="protein sequence ID" value="SER22718.1"/>
    <property type="molecule type" value="Genomic_DNA"/>
</dbReference>
<accession>A0A1H9MGD4</accession>
<dbReference type="OrthoDB" id="3687546at2"/>
<dbReference type="STRING" id="65499.SAMN04488000_10724"/>
<dbReference type="Proteomes" id="UP000199503">
    <property type="component" value="Unassembled WGS sequence"/>
</dbReference>
<name>A0A1H9MGD4_9PSEU</name>
<evidence type="ECO:0008006" key="3">
    <source>
        <dbReference type="Google" id="ProtNLM"/>
    </source>
</evidence>
<keyword evidence="2" id="KW-1185">Reference proteome</keyword>
<evidence type="ECO:0000313" key="1">
    <source>
        <dbReference type="EMBL" id="SER22718.1"/>
    </source>
</evidence>
<evidence type="ECO:0000313" key="2">
    <source>
        <dbReference type="Proteomes" id="UP000199503"/>
    </source>
</evidence>
<organism evidence="1 2">
    <name type="scientific">Lentzea albida</name>
    <dbReference type="NCBI Taxonomy" id="65499"/>
    <lineage>
        <taxon>Bacteria</taxon>
        <taxon>Bacillati</taxon>
        <taxon>Actinomycetota</taxon>
        <taxon>Actinomycetes</taxon>
        <taxon>Pseudonocardiales</taxon>
        <taxon>Pseudonocardiaceae</taxon>
        <taxon>Lentzea</taxon>
    </lineage>
</organism>
<protein>
    <recommendedName>
        <fullName evidence="3">L-tyrosine 3-hydroxylase</fullName>
    </recommendedName>
</protein>
<proteinExistence type="predicted"/>
<dbReference type="RefSeq" id="WP_089917825.1">
    <property type="nucleotide sequence ID" value="NZ_FOFV01000007.1"/>
</dbReference>
<reference evidence="2" key="1">
    <citation type="submission" date="2016-10" db="EMBL/GenBank/DDBJ databases">
        <authorList>
            <person name="Varghese N."/>
            <person name="Submissions S."/>
        </authorList>
    </citation>
    <scope>NUCLEOTIDE SEQUENCE [LARGE SCALE GENOMIC DNA]</scope>
    <source>
        <strain evidence="2">DSM 44437</strain>
    </source>
</reference>
<gene>
    <name evidence="1" type="ORF">SAMN04488000_10724</name>
</gene>